<keyword evidence="1" id="KW-0378">Hydrolase</keyword>
<sequence>MNVKLLHTSDLHIDWLFGKFSEQARKVRRRELLRVLDVIADVAIAEEVQGVLVAGDLFDSSRVDRHTLTTVWLAFERLTNRGIKVFVIPGNHDEEITRMFAGIGEDNENVYLFAPGRENVVELENLTIYGVPYETAVSGSSPLQRLRKRDNPGYHVAMLHGTVKTLPLVRDNYGPIEATEIAHSGMDYIALGHYHNFQDCSAGRVKAFYSGSPSTLSFDNIGERYVLLVEFSAVGTGITPVPIPSRPYKVYQYNATGKTLPDLYRQLERWTDPEACVKVIIKGIVDLDLYPLQVKIREQFAEKFFYLEVVEDTTLVPACHPNDQTIKGIFVRKINERLNSPNLTEEERLLLLETLRVGLTAIEGRRLD</sequence>
<dbReference type="Pfam" id="PF00149">
    <property type="entry name" value="Metallophos"/>
    <property type="match status" value="1"/>
</dbReference>
<evidence type="ECO:0000313" key="4">
    <source>
        <dbReference type="Proteomes" id="UP000037175"/>
    </source>
</evidence>
<dbReference type="Gene3D" id="3.60.21.10">
    <property type="match status" value="1"/>
</dbReference>
<gene>
    <name evidence="3" type="ORF">Tfer_1705</name>
</gene>
<protein>
    <submittedName>
        <fullName evidence="3">Metallophosphoesterase</fullName>
    </submittedName>
</protein>
<dbReference type="RefSeq" id="WP_052217948.1">
    <property type="nucleotide sequence ID" value="NZ_LGTE01000010.1"/>
</dbReference>
<evidence type="ECO:0000259" key="2">
    <source>
        <dbReference type="Pfam" id="PF00149"/>
    </source>
</evidence>
<comment type="caution">
    <text evidence="3">The sequence shown here is derived from an EMBL/GenBank/DDBJ whole genome shotgun (WGS) entry which is preliminary data.</text>
</comment>
<proteinExistence type="predicted"/>
<dbReference type="InterPro" id="IPR029052">
    <property type="entry name" value="Metallo-depent_PP-like"/>
</dbReference>
<dbReference type="InterPro" id="IPR041796">
    <property type="entry name" value="Mre11_N"/>
</dbReference>
<keyword evidence="4" id="KW-1185">Reference proteome</keyword>
<dbReference type="GO" id="GO:0016787">
    <property type="term" value="F:hydrolase activity"/>
    <property type="evidence" value="ECO:0007669"/>
    <property type="project" value="UniProtKB-KW"/>
</dbReference>
<evidence type="ECO:0000313" key="3">
    <source>
        <dbReference type="EMBL" id="KNZ69684.1"/>
    </source>
</evidence>
<dbReference type="EMBL" id="LGTE01000010">
    <property type="protein sequence ID" value="KNZ69684.1"/>
    <property type="molecule type" value="Genomic_DNA"/>
</dbReference>
<accession>A0A0L6W3L4</accession>
<dbReference type="SUPFAM" id="SSF56300">
    <property type="entry name" value="Metallo-dependent phosphatases"/>
    <property type="match status" value="1"/>
</dbReference>
<evidence type="ECO:0000256" key="1">
    <source>
        <dbReference type="ARBA" id="ARBA00022801"/>
    </source>
</evidence>
<name>A0A0L6W3L4_9FIRM</name>
<dbReference type="InterPro" id="IPR004843">
    <property type="entry name" value="Calcineurin-like_PHP"/>
</dbReference>
<dbReference type="CDD" id="cd00840">
    <property type="entry name" value="MPP_Mre11_N"/>
    <property type="match status" value="1"/>
</dbReference>
<dbReference type="AlphaFoldDB" id="A0A0L6W3L4"/>
<organism evidence="3 4">
    <name type="scientific">Thermincola ferriacetica</name>
    <dbReference type="NCBI Taxonomy" id="281456"/>
    <lineage>
        <taxon>Bacteria</taxon>
        <taxon>Bacillati</taxon>
        <taxon>Bacillota</taxon>
        <taxon>Clostridia</taxon>
        <taxon>Eubacteriales</taxon>
        <taxon>Thermincolaceae</taxon>
        <taxon>Thermincola</taxon>
    </lineage>
</organism>
<dbReference type="InterPro" id="IPR050535">
    <property type="entry name" value="DNA_Repair-Maintenance_Comp"/>
</dbReference>
<dbReference type="Proteomes" id="UP000037175">
    <property type="component" value="Unassembled WGS sequence"/>
</dbReference>
<reference evidence="4" key="1">
    <citation type="submission" date="2015-07" db="EMBL/GenBank/DDBJ databases">
        <title>Complete Genome of Thermincola ferriacetica strain Z-0001T.</title>
        <authorList>
            <person name="Lusk B."/>
            <person name="Badalamenti J.P."/>
            <person name="Parameswaran P."/>
            <person name="Bond D.R."/>
            <person name="Torres C.I."/>
        </authorList>
    </citation>
    <scope>NUCLEOTIDE SEQUENCE [LARGE SCALE GENOMIC DNA]</scope>
    <source>
        <strain evidence="4">Z-0001</strain>
    </source>
</reference>
<dbReference type="PANTHER" id="PTHR30337:SF7">
    <property type="entry name" value="PHOSPHOESTERASE"/>
    <property type="match status" value="1"/>
</dbReference>
<feature type="domain" description="Calcineurin-like phosphoesterase" evidence="2">
    <location>
        <begin position="4"/>
        <end position="196"/>
    </location>
</feature>
<dbReference type="PANTHER" id="PTHR30337">
    <property type="entry name" value="COMPONENT OF ATP-DEPENDENT DSDNA EXONUCLEASE"/>
    <property type="match status" value="1"/>
</dbReference>